<sequence length="417" mass="45781">MTAARGFFLRRRYIFGAFELHGDGTFLRQGVPVHLPPKELRLLQLLLQAGGALVGKQALLSQLWPGGDVSEESLTRCVYALRKAFGPNKGDIASVYGQGYRLLCTIRDFPVEQPQPFTLDTHRPLEVDYTPAQLAQVVDHYRLGLGADGHDPYLWCGLAEALIGQATLALGKYDELMLEVDHALSKALALKPDYGAALIRLALVAVAQGGKSTAQALLRAAEWLPDTCKVDLLYYRAYCHACLHAPRRAMDVLDEALQAQPRSVPMWLLRCRLGFTASPQGAVALAQQACEAVGQRQPVLAHWHAMVLAWAGQSRLARRRLRGVAAHQPGKLGLWHAYVVARADRVAGRQAFQAWKAAHPAWPLSVDEIAVLRETAGDEVAAQAWRALARVDQPRLQDDLGDPRVCGLEAVSTRRLA</sequence>
<dbReference type="PROSITE" id="PS51755">
    <property type="entry name" value="OMPR_PHOB"/>
    <property type="match status" value="1"/>
</dbReference>
<dbReference type="Gene3D" id="1.25.40.10">
    <property type="entry name" value="Tetratricopeptide repeat domain"/>
    <property type="match status" value="1"/>
</dbReference>
<name>A0ABX0Y8D4_9PSED</name>
<proteinExistence type="predicted"/>
<dbReference type="Proteomes" id="UP000746535">
    <property type="component" value="Unassembled WGS sequence"/>
</dbReference>
<feature type="domain" description="OmpR/PhoB-type" evidence="3">
    <location>
        <begin position="10"/>
        <end position="104"/>
    </location>
</feature>
<dbReference type="SUPFAM" id="SSF48452">
    <property type="entry name" value="TPR-like"/>
    <property type="match status" value="1"/>
</dbReference>
<accession>A0ABX0Y8D4</accession>
<keyword evidence="1 2" id="KW-0238">DNA-binding</keyword>
<evidence type="ECO:0000256" key="2">
    <source>
        <dbReference type="PROSITE-ProRule" id="PRU01091"/>
    </source>
</evidence>
<evidence type="ECO:0000313" key="5">
    <source>
        <dbReference type="Proteomes" id="UP000746535"/>
    </source>
</evidence>
<dbReference type="SUPFAM" id="SSF46894">
    <property type="entry name" value="C-terminal effector domain of the bipartite response regulators"/>
    <property type="match status" value="1"/>
</dbReference>
<organism evidence="4 5">
    <name type="scientific">Pseudomonas quercus</name>
    <dbReference type="NCBI Taxonomy" id="2722792"/>
    <lineage>
        <taxon>Bacteria</taxon>
        <taxon>Pseudomonadati</taxon>
        <taxon>Pseudomonadota</taxon>
        <taxon>Gammaproteobacteria</taxon>
        <taxon>Pseudomonadales</taxon>
        <taxon>Pseudomonadaceae</taxon>
        <taxon>Pseudomonas</taxon>
    </lineage>
</organism>
<dbReference type="InterPro" id="IPR011990">
    <property type="entry name" value="TPR-like_helical_dom_sf"/>
</dbReference>
<evidence type="ECO:0000313" key="4">
    <source>
        <dbReference type="EMBL" id="NJO99554.1"/>
    </source>
</evidence>
<dbReference type="InterPro" id="IPR036388">
    <property type="entry name" value="WH-like_DNA-bd_sf"/>
</dbReference>
<reference evidence="4 5" key="1">
    <citation type="submission" date="2020-03" db="EMBL/GenBank/DDBJ databases">
        <authorList>
            <person name="Wang L."/>
            <person name="He N."/>
            <person name="Li Y."/>
            <person name="Fang Y."/>
            <person name="Zhang F."/>
        </authorList>
    </citation>
    <scope>NUCLEOTIDE SEQUENCE [LARGE SCALE GENOMIC DNA]</scope>
    <source>
        <strain evidence="5">hsmgli-8</strain>
    </source>
</reference>
<dbReference type="Pfam" id="PF00486">
    <property type="entry name" value="Trans_reg_C"/>
    <property type="match status" value="1"/>
</dbReference>
<feature type="DNA-binding region" description="OmpR/PhoB-type" evidence="2">
    <location>
        <begin position="10"/>
        <end position="104"/>
    </location>
</feature>
<dbReference type="InterPro" id="IPR016032">
    <property type="entry name" value="Sig_transdc_resp-reg_C-effctor"/>
</dbReference>
<dbReference type="EMBL" id="JAAVJI010000001">
    <property type="protein sequence ID" value="NJO99554.1"/>
    <property type="molecule type" value="Genomic_DNA"/>
</dbReference>
<evidence type="ECO:0000259" key="3">
    <source>
        <dbReference type="PROSITE" id="PS51755"/>
    </source>
</evidence>
<gene>
    <name evidence="4" type="ORF">HBH25_01555</name>
</gene>
<protein>
    <recommendedName>
        <fullName evidence="3">OmpR/PhoB-type domain-containing protein</fullName>
    </recommendedName>
</protein>
<dbReference type="SMART" id="SM00862">
    <property type="entry name" value="Trans_reg_C"/>
    <property type="match status" value="1"/>
</dbReference>
<dbReference type="Gene3D" id="1.10.10.10">
    <property type="entry name" value="Winged helix-like DNA-binding domain superfamily/Winged helix DNA-binding domain"/>
    <property type="match status" value="1"/>
</dbReference>
<evidence type="ECO:0000256" key="1">
    <source>
        <dbReference type="ARBA" id="ARBA00023125"/>
    </source>
</evidence>
<keyword evidence="5" id="KW-1185">Reference proteome</keyword>
<dbReference type="RefSeq" id="WP_168080813.1">
    <property type="nucleotide sequence ID" value="NZ_JAAVJI010000001.1"/>
</dbReference>
<comment type="caution">
    <text evidence="4">The sequence shown here is derived from an EMBL/GenBank/DDBJ whole genome shotgun (WGS) entry which is preliminary data.</text>
</comment>
<dbReference type="InterPro" id="IPR001867">
    <property type="entry name" value="OmpR/PhoB-type_DNA-bd"/>
</dbReference>